<keyword evidence="2" id="KW-1185">Reference proteome</keyword>
<sequence>MTVDLEEGEISDVDSTEFDVDVDDDLVETLAMSNGQEIGVTEAADVVTEEVGANVAVEVAIEGLNSKPVATSEHIGRDVRVGGEENTPSKRTEPILAYRRIRVERIVKMAKREKEKLARQQTMVMLSR</sequence>
<reference evidence="1" key="1">
    <citation type="submission" date="2023-08" db="EMBL/GenBank/DDBJ databases">
        <title>Reference Genome Resource for the Citrus Pathogen Phytophthora citrophthora.</title>
        <authorList>
            <person name="Moller H."/>
            <person name="Coetzee B."/>
            <person name="Rose L.J."/>
            <person name="Van Niekerk J.M."/>
        </authorList>
    </citation>
    <scope>NUCLEOTIDE SEQUENCE</scope>
    <source>
        <strain evidence="1">STE-U-9442</strain>
    </source>
</reference>
<dbReference type="EMBL" id="JASMQC010000043">
    <property type="protein sequence ID" value="KAK1929953.1"/>
    <property type="molecule type" value="Genomic_DNA"/>
</dbReference>
<evidence type="ECO:0000313" key="2">
    <source>
        <dbReference type="Proteomes" id="UP001259832"/>
    </source>
</evidence>
<dbReference type="AlphaFoldDB" id="A0AAD9G1M6"/>
<protein>
    <submittedName>
        <fullName evidence="1">Uncharacterized protein</fullName>
    </submittedName>
</protein>
<gene>
    <name evidence="1" type="ORF">P3T76_014628</name>
</gene>
<organism evidence="1 2">
    <name type="scientific">Phytophthora citrophthora</name>
    <dbReference type="NCBI Taxonomy" id="4793"/>
    <lineage>
        <taxon>Eukaryota</taxon>
        <taxon>Sar</taxon>
        <taxon>Stramenopiles</taxon>
        <taxon>Oomycota</taxon>
        <taxon>Peronosporomycetes</taxon>
        <taxon>Peronosporales</taxon>
        <taxon>Peronosporaceae</taxon>
        <taxon>Phytophthora</taxon>
    </lineage>
</organism>
<dbReference type="Proteomes" id="UP001259832">
    <property type="component" value="Unassembled WGS sequence"/>
</dbReference>
<name>A0AAD9G1M6_9STRA</name>
<proteinExistence type="predicted"/>
<accession>A0AAD9G1M6</accession>
<comment type="caution">
    <text evidence="1">The sequence shown here is derived from an EMBL/GenBank/DDBJ whole genome shotgun (WGS) entry which is preliminary data.</text>
</comment>
<evidence type="ECO:0000313" key="1">
    <source>
        <dbReference type="EMBL" id="KAK1929953.1"/>
    </source>
</evidence>